<dbReference type="SUPFAM" id="SSF53901">
    <property type="entry name" value="Thiolase-like"/>
    <property type="match status" value="2"/>
</dbReference>
<evidence type="ECO:0000259" key="3">
    <source>
        <dbReference type="Pfam" id="PF01154"/>
    </source>
</evidence>
<dbReference type="EMBL" id="CP037939">
    <property type="protein sequence ID" value="QBR47439.1"/>
    <property type="molecule type" value="Genomic_DNA"/>
</dbReference>
<dbReference type="InterPro" id="IPR011554">
    <property type="entry name" value="HMG_CoA_synthase_prok"/>
</dbReference>
<evidence type="ECO:0000256" key="1">
    <source>
        <dbReference type="ARBA" id="ARBA00007061"/>
    </source>
</evidence>
<evidence type="ECO:0000313" key="6">
    <source>
        <dbReference type="Proteomes" id="UP000295756"/>
    </source>
</evidence>
<accession>A0ABX5SJA6</accession>
<dbReference type="InterPro" id="IPR013746">
    <property type="entry name" value="HMG_CoA_synt_C_dom"/>
</dbReference>
<evidence type="ECO:0000259" key="4">
    <source>
        <dbReference type="Pfam" id="PF08540"/>
    </source>
</evidence>
<keyword evidence="6" id="KW-1185">Reference proteome</keyword>
<name>A0ABX5SJA6_9LACO</name>
<protein>
    <submittedName>
        <fullName evidence="5">Hydroxymethylglutaryl-CoA synthase</fullName>
        <ecNumber evidence="5">2.3.3.10</ecNumber>
    </submittedName>
</protein>
<feature type="domain" description="Hydroxymethylglutaryl-coenzyme A synthase C-terminal" evidence="4">
    <location>
        <begin position="177"/>
        <end position="258"/>
    </location>
</feature>
<sequence>MTIGIDKIAFYTPNYVLDLVALAKARGDEPDKYTIGIGQDHQAVVPNFEDVVTMGANAAVKIITHEDRDAIDEIIFATESGIDNSKSGALYVQQLLQLSEFIRTIEVKQACYAGTYALMKARDYVATHPGRRVLVIASDIARYGLGTPGEVTQGAGAVAMIVSENPKIMSINNDSVYMSRQVSDFWRPIDREEALVDGHLSTAIYKEMFLLLWQRYKQQTDHQINHFAGFAFHLPYTKMGKKALDQIMSEATAQQQERLALNLTASQRFSREVGNLYTGSVYLSLLSLLSHAENLKSGEHLAVFSYGSGAEAELYSVTLEPGFENYVPAKLTQEMLLKRRPVSVSEYEAFFKTQRFNSHINMKTDAASNSRRFQFMGWQGGERVYQ</sequence>
<feature type="domain" description="Hydroxymethylglutaryl-coenzyme A synthase C-terminal" evidence="4">
    <location>
        <begin position="264"/>
        <end position="352"/>
    </location>
</feature>
<comment type="similarity">
    <text evidence="1">Belongs to the thiolase-like superfamily. HMG-CoA synthase family.</text>
</comment>
<dbReference type="InterPro" id="IPR013528">
    <property type="entry name" value="HMG_CoA_synth_N"/>
</dbReference>
<dbReference type="EC" id="2.3.3.10" evidence="5"/>
<dbReference type="PANTHER" id="PTHR43323">
    <property type="entry name" value="3-HYDROXY-3-METHYLGLUTARYL COENZYME A SYNTHASE"/>
    <property type="match status" value="1"/>
</dbReference>
<evidence type="ECO:0000256" key="2">
    <source>
        <dbReference type="ARBA" id="ARBA00022679"/>
    </source>
</evidence>
<dbReference type="Pfam" id="PF01154">
    <property type="entry name" value="HMG_CoA_synt_N"/>
    <property type="match status" value="1"/>
</dbReference>
<dbReference type="CDD" id="cd00827">
    <property type="entry name" value="init_cond_enzymes"/>
    <property type="match status" value="1"/>
</dbReference>
<organism evidence="5 6">
    <name type="scientific">Leuconostoc kimchii</name>
    <dbReference type="NCBI Taxonomy" id="136609"/>
    <lineage>
        <taxon>Bacteria</taxon>
        <taxon>Bacillati</taxon>
        <taxon>Bacillota</taxon>
        <taxon>Bacilli</taxon>
        <taxon>Lactobacillales</taxon>
        <taxon>Lactobacillaceae</taxon>
        <taxon>Leuconostoc</taxon>
    </lineage>
</organism>
<dbReference type="InterPro" id="IPR016039">
    <property type="entry name" value="Thiolase-like"/>
</dbReference>
<gene>
    <name evidence="5" type="ORF">EW139_04630</name>
</gene>
<dbReference type="Pfam" id="PF08540">
    <property type="entry name" value="HMG_CoA_synt_C"/>
    <property type="match status" value="2"/>
</dbReference>
<dbReference type="RefSeq" id="WP_013102368.1">
    <property type="nucleotide sequence ID" value="NZ_CP037939.1"/>
</dbReference>
<evidence type="ECO:0000313" key="5">
    <source>
        <dbReference type="EMBL" id="QBR47439.1"/>
    </source>
</evidence>
<keyword evidence="5" id="KW-0012">Acyltransferase</keyword>
<dbReference type="NCBIfam" id="TIGR01835">
    <property type="entry name" value="HMG-CoA-S_prok"/>
    <property type="match status" value="1"/>
</dbReference>
<dbReference type="Proteomes" id="UP000295756">
    <property type="component" value="Chromosome"/>
</dbReference>
<feature type="domain" description="Hydroxymethylglutaryl-coenzyme A synthase N-terminal" evidence="3">
    <location>
        <begin position="3"/>
        <end position="164"/>
    </location>
</feature>
<proteinExistence type="inferred from homology"/>
<dbReference type="Gene3D" id="3.40.47.10">
    <property type="match status" value="2"/>
</dbReference>
<dbReference type="PANTHER" id="PTHR43323:SF2">
    <property type="entry name" value="HYDROXYMETHYLGLUTARYL-COA SYNTHASE"/>
    <property type="match status" value="1"/>
</dbReference>
<reference evidence="5 6" key="1">
    <citation type="submission" date="2019-03" db="EMBL/GenBank/DDBJ databases">
        <title>Complete Genome Sequence of Leuconostoc kimchii strain NKJ218 Isolated from Homemade Kimchi.</title>
        <authorList>
            <person name="Jung J.Y."/>
            <person name="Jin H.M."/>
            <person name="Jung J.-W."/>
            <person name="Lee S.-Y."/>
            <person name="Ryu B.-G."/>
            <person name="Han S.-S."/>
            <person name="Kang H.K."/>
            <person name="Choi H.W."/>
            <person name="Chung E.J."/>
            <person name="Choi K.-M."/>
        </authorList>
    </citation>
    <scope>NUCLEOTIDE SEQUENCE [LARGE SCALE GENOMIC DNA]</scope>
    <source>
        <strain evidence="5 6">NKJ218</strain>
    </source>
</reference>
<keyword evidence="2 5" id="KW-0808">Transferase</keyword>
<dbReference type="GO" id="GO:0004421">
    <property type="term" value="F:hydroxymethylglutaryl-CoA synthase activity"/>
    <property type="evidence" value="ECO:0007669"/>
    <property type="project" value="UniProtKB-EC"/>
</dbReference>